<evidence type="ECO:0000313" key="1">
    <source>
        <dbReference type="EMBL" id="JAH09862.1"/>
    </source>
</evidence>
<organism evidence="1">
    <name type="scientific">Anguilla anguilla</name>
    <name type="common">European freshwater eel</name>
    <name type="synonym">Muraena anguilla</name>
    <dbReference type="NCBI Taxonomy" id="7936"/>
    <lineage>
        <taxon>Eukaryota</taxon>
        <taxon>Metazoa</taxon>
        <taxon>Chordata</taxon>
        <taxon>Craniata</taxon>
        <taxon>Vertebrata</taxon>
        <taxon>Euteleostomi</taxon>
        <taxon>Actinopterygii</taxon>
        <taxon>Neopterygii</taxon>
        <taxon>Teleostei</taxon>
        <taxon>Anguilliformes</taxon>
        <taxon>Anguillidae</taxon>
        <taxon>Anguilla</taxon>
    </lineage>
</organism>
<proteinExistence type="predicted"/>
<reference evidence="1" key="2">
    <citation type="journal article" date="2015" name="Fish Shellfish Immunol.">
        <title>Early steps in the European eel (Anguilla anguilla)-Vibrio vulnificus interaction in the gills: Role of the RtxA13 toxin.</title>
        <authorList>
            <person name="Callol A."/>
            <person name="Pajuelo D."/>
            <person name="Ebbesson L."/>
            <person name="Teles M."/>
            <person name="MacKenzie S."/>
            <person name="Amaro C."/>
        </authorList>
    </citation>
    <scope>NUCLEOTIDE SEQUENCE</scope>
</reference>
<sequence>MYVICVYISALSCQHEATSSNV</sequence>
<reference evidence="1" key="1">
    <citation type="submission" date="2014-11" db="EMBL/GenBank/DDBJ databases">
        <authorList>
            <person name="Amaro Gonzalez C."/>
        </authorList>
    </citation>
    <scope>NUCLEOTIDE SEQUENCE</scope>
</reference>
<dbReference type="AlphaFoldDB" id="A0A0E9Q031"/>
<name>A0A0E9Q031_ANGAN</name>
<accession>A0A0E9Q031</accession>
<dbReference type="EMBL" id="GBXM01098715">
    <property type="protein sequence ID" value="JAH09862.1"/>
    <property type="molecule type" value="Transcribed_RNA"/>
</dbReference>
<protein>
    <submittedName>
        <fullName evidence="1">Uncharacterized protein</fullName>
    </submittedName>
</protein>